<dbReference type="InterPro" id="IPR008547">
    <property type="entry name" value="DUF829_TMEM53"/>
</dbReference>
<accession>C3Z1E9</accession>
<dbReference type="PANTHER" id="PTHR20908:SF1">
    <property type="entry name" value="LD15586P"/>
    <property type="match status" value="1"/>
</dbReference>
<reference evidence="1" key="1">
    <citation type="journal article" date="2008" name="Nature">
        <title>The amphioxus genome and the evolution of the chordate karyotype.</title>
        <authorList>
            <consortium name="US DOE Joint Genome Institute (JGI-PGF)"/>
            <person name="Putnam N.H."/>
            <person name="Butts T."/>
            <person name="Ferrier D.E.K."/>
            <person name="Furlong R.F."/>
            <person name="Hellsten U."/>
            <person name="Kawashima T."/>
            <person name="Robinson-Rechavi M."/>
            <person name="Shoguchi E."/>
            <person name="Terry A."/>
            <person name="Yu J.-K."/>
            <person name="Benito-Gutierrez E.L."/>
            <person name="Dubchak I."/>
            <person name="Garcia-Fernandez J."/>
            <person name="Gibson-Brown J.J."/>
            <person name="Grigoriev I.V."/>
            <person name="Horton A.C."/>
            <person name="de Jong P.J."/>
            <person name="Jurka J."/>
            <person name="Kapitonov V.V."/>
            <person name="Kohara Y."/>
            <person name="Kuroki Y."/>
            <person name="Lindquist E."/>
            <person name="Lucas S."/>
            <person name="Osoegawa K."/>
            <person name="Pennacchio L.A."/>
            <person name="Salamov A.A."/>
            <person name="Satou Y."/>
            <person name="Sauka-Spengler T."/>
            <person name="Schmutz J."/>
            <person name="Shin-I T."/>
            <person name="Toyoda A."/>
            <person name="Bronner-Fraser M."/>
            <person name="Fujiyama A."/>
            <person name="Holland L.Z."/>
            <person name="Holland P.W.H."/>
            <person name="Satoh N."/>
            <person name="Rokhsar D.S."/>
        </authorList>
    </citation>
    <scope>NUCLEOTIDE SEQUENCE [LARGE SCALE GENOMIC DNA]</scope>
    <source>
        <strain evidence="1">S238N-H82</strain>
        <tissue evidence="1">Testes</tissue>
    </source>
</reference>
<dbReference type="InParanoid" id="C3Z1E9"/>
<dbReference type="eggNOG" id="KOG2521">
    <property type="taxonomic scope" value="Eukaryota"/>
</dbReference>
<gene>
    <name evidence="1" type="ORF">BRAFLDRAFT_82340</name>
</gene>
<dbReference type="EMBL" id="GG666573">
    <property type="protein sequence ID" value="EEN53567.1"/>
    <property type="molecule type" value="Genomic_DNA"/>
</dbReference>
<protein>
    <recommendedName>
        <fullName evidence="2">Transmembrane protein 53</fullName>
    </recommendedName>
</protein>
<name>C3Z1E9_BRAFL</name>
<dbReference type="AlphaFoldDB" id="C3Z1E9"/>
<dbReference type="InterPro" id="IPR029058">
    <property type="entry name" value="AB_hydrolase_fold"/>
</dbReference>
<proteinExistence type="predicted"/>
<evidence type="ECO:0008006" key="2">
    <source>
        <dbReference type="Google" id="ProtNLM"/>
    </source>
</evidence>
<dbReference type="Gene3D" id="3.40.50.1820">
    <property type="entry name" value="alpha/beta hydrolase"/>
    <property type="match status" value="1"/>
</dbReference>
<organism>
    <name type="scientific">Branchiostoma floridae</name>
    <name type="common">Florida lancelet</name>
    <name type="synonym">Amphioxus</name>
    <dbReference type="NCBI Taxonomy" id="7739"/>
    <lineage>
        <taxon>Eukaryota</taxon>
        <taxon>Metazoa</taxon>
        <taxon>Chordata</taxon>
        <taxon>Cephalochordata</taxon>
        <taxon>Leptocardii</taxon>
        <taxon>Amphioxiformes</taxon>
        <taxon>Branchiostomatidae</taxon>
        <taxon>Branchiostoma</taxon>
    </lineage>
</organism>
<sequence length="422" mass="47737">MVSPQSLDVPVALCKHARHEDTYSTGRTPTDSSAVFRIPHADPLYSNTTHVSGELALSGSPCRPSLLLRNTRVRRAGVVRIPMHTLFIPTQHACPESCTARNIVTVRHKIASIAVYVRSLTSHSLRKMLLGRILPKTREALQETKVIRVSSNLELRTRQNATDDDCTSTKPLVLLYTWFAAKRKHKQKIENIHLDRGFDVMTISLQPLQLMFPQTGAQVIAEKVVDFVHQPQNARRPLLVHAFSAGGYMYSETLLKSLETSEGSMMKDRIMGQIFDSLVDFYGIPDSVSTAMFKNPLLRTIMRTMIKTYMTALYKPVTSNYIRASEMLHSRPVRSPALFLYSKLDPAFASNERLAKAFVKKEGTSVYYKCWDDSPHVQHMYKHPIEYVEIMDSFLSHLPPFAGKEDRAVRDNGKLTAFTAQL</sequence>
<evidence type="ECO:0000313" key="1">
    <source>
        <dbReference type="EMBL" id="EEN53567.1"/>
    </source>
</evidence>
<dbReference type="PANTHER" id="PTHR20908">
    <property type="entry name" value="LD15586P"/>
    <property type="match status" value="1"/>
</dbReference>
<dbReference type="Pfam" id="PF05705">
    <property type="entry name" value="DUF829"/>
    <property type="match status" value="1"/>
</dbReference>
<dbReference type="SUPFAM" id="SSF53474">
    <property type="entry name" value="alpha/beta-Hydrolases"/>
    <property type="match status" value="1"/>
</dbReference>